<protein>
    <submittedName>
        <fullName evidence="1">Uncharacterized protein</fullName>
    </submittedName>
</protein>
<evidence type="ECO:0000313" key="1">
    <source>
        <dbReference type="EMBL" id="MCZ0808772.1"/>
    </source>
</evidence>
<proteinExistence type="predicted"/>
<dbReference type="EMBL" id="JAPTNE010000024">
    <property type="protein sequence ID" value="MCZ0808772.1"/>
    <property type="molecule type" value="Genomic_DNA"/>
</dbReference>
<sequence length="50" mass="5779">MSKVKPGPDHPWRRPFITRKLSEHIKQSIINPKVENWKVGGGMPSWNGQK</sequence>
<dbReference type="AlphaFoldDB" id="A0AAP3GBW0"/>
<accession>A0AAP3GBW0</accession>
<comment type="caution">
    <text evidence="1">The sequence shown here is derived from an EMBL/GenBank/DDBJ whole genome shotgun (WGS) entry which is preliminary data.</text>
</comment>
<organism evidence="1 2">
    <name type="scientific">Brevibacillus laterosporus</name>
    <name type="common">Bacillus laterosporus</name>
    <dbReference type="NCBI Taxonomy" id="1465"/>
    <lineage>
        <taxon>Bacteria</taxon>
        <taxon>Bacillati</taxon>
        <taxon>Bacillota</taxon>
        <taxon>Bacilli</taxon>
        <taxon>Bacillales</taxon>
        <taxon>Paenibacillaceae</taxon>
        <taxon>Brevibacillus</taxon>
    </lineage>
</organism>
<reference evidence="1" key="1">
    <citation type="submission" date="2022-09" db="EMBL/GenBank/DDBJ databases">
        <title>Genome analysis and characterization of larvicidal activity of Brevibacillus strains.</title>
        <authorList>
            <person name="Patrusheva E.V."/>
            <person name="Izotova A.O."/>
            <person name="Toshchakov S.V."/>
            <person name="Sineoky S.P."/>
        </authorList>
    </citation>
    <scope>NUCLEOTIDE SEQUENCE</scope>
    <source>
        <strain evidence="1">VKPM_B-13247</strain>
    </source>
</reference>
<dbReference type="RefSeq" id="WP_258434220.1">
    <property type="nucleotide sequence ID" value="NZ_JANSGW010000024.1"/>
</dbReference>
<dbReference type="Proteomes" id="UP001077662">
    <property type="component" value="Unassembled WGS sequence"/>
</dbReference>
<name>A0AAP3GBW0_BRELA</name>
<gene>
    <name evidence="1" type="ORF">O0554_17945</name>
</gene>
<evidence type="ECO:0000313" key="2">
    <source>
        <dbReference type="Proteomes" id="UP001077662"/>
    </source>
</evidence>